<protein>
    <submittedName>
        <fullName evidence="1">MSHA biogenesis protein MshP</fullName>
    </submittedName>
</protein>
<gene>
    <name evidence="1" type="ORF">ACFFJK_16590</name>
</gene>
<dbReference type="EMBL" id="JBHLWP010000014">
    <property type="protein sequence ID" value="MFC0253519.1"/>
    <property type="molecule type" value="Genomic_DNA"/>
</dbReference>
<name>A0ABV6FJ09_9BURK</name>
<comment type="caution">
    <text evidence="1">The sequence shown here is derived from an EMBL/GenBank/DDBJ whole genome shotgun (WGS) entry which is preliminary data.</text>
</comment>
<organism evidence="1 2">
    <name type="scientific">Massilia consociata</name>
    <dbReference type="NCBI Taxonomy" id="760117"/>
    <lineage>
        <taxon>Bacteria</taxon>
        <taxon>Pseudomonadati</taxon>
        <taxon>Pseudomonadota</taxon>
        <taxon>Betaproteobacteria</taxon>
        <taxon>Burkholderiales</taxon>
        <taxon>Oxalobacteraceae</taxon>
        <taxon>Telluria group</taxon>
        <taxon>Massilia</taxon>
    </lineage>
</organism>
<evidence type="ECO:0000313" key="1">
    <source>
        <dbReference type="EMBL" id="MFC0253519.1"/>
    </source>
</evidence>
<reference evidence="1 2" key="1">
    <citation type="submission" date="2024-09" db="EMBL/GenBank/DDBJ databases">
        <authorList>
            <person name="Sun Q."/>
            <person name="Mori K."/>
        </authorList>
    </citation>
    <scope>NUCLEOTIDE SEQUENCE [LARGE SCALE GENOMIC DNA]</scope>
    <source>
        <strain evidence="1 2">CCM 7792</strain>
    </source>
</reference>
<dbReference type="RefSeq" id="WP_379680611.1">
    <property type="nucleotide sequence ID" value="NZ_JBHLWP010000014.1"/>
</dbReference>
<sequence length="159" mass="16626">MNRSRQHGFAAIAAIVLLVVVAGISAAMLRLTSVQQDTVNQAVLGARASQAARAGVEWMIYRIANDGGATACPAGQTLSDFLADTGFRVTVTCTARTPFNEGEAAPGVPVVKHIYQVDAVACNGAASSCPDNGSVQAPDYAERRRTATVCMTSDSRDCY</sequence>
<dbReference type="Proteomes" id="UP001589773">
    <property type="component" value="Unassembled WGS sequence"/>
</dbReference>
<accession>A0ABV6FJ09</accession>
<proteinExistence type="predicted"/>
<evidence type="ECO:0000313" key="2">
    <source>
        <dbReference type="Proteomes" id="UP001589773"/>
    </source>
</evidence>
<keyword evidence="2" id="KW-1185">Reference proteome</keyword>